<sequence length="317" mass="37261" precursor="true">MEETSRLKFFPVSFFATVMGLAGSSIALERVSKIFKFEIQSIYMTLIILCTIWFLFLTFLYFMKFLKYPEEVKKDFLHPVKLNFIPTFSISLILFSIGYEDLYHNLALTFWVIGTIIHFILFLYIANFWFFKDIKINIKNPAWFIPAVGNILVPFFGIKVSQELSWFFFSAGIVMWIPLFSILLYRMMFSDPLPLKLMPTLFILVAPPSVGFISYIKITNQIDNFAKVLFYFGFFTFILLITFFKRLTKIPFYLSWWAYTFPSAAFTISLVLYFRLTQIVFFKYLSLIALIFTVVLVLIILIKTIQAATKREICVED</sequence>
<dbReference type="Gene3D" id="1.50.10.150">
    <property type="entry name" value="Voltage-dependent anion channel"/>
    <property type="match status" value="1"/>
</dbReference>
<keyword evidence="2 5" id="KW-0812">Transmembrane</keyword>
<feature type="transmembrane region" description="Helical" evidence="5">
    <location>
        <begin position="105"/>
        <end position="130"/>
    </location>
</feature>
<dbReference type="Proteomes" id="UP000007039">
    <property type="component" value="Chromosome"/>
</dbReference>
<evidence type="ECO:0000256" key="2">
    <source>
        <dbReference type="ARBA" id="ARBA00022692"/>
    </source>
</evidence>
<comment type="subcellular location">
    <subcellularLocation>
        <location evidence="1">Membrane</location>
        <topology evidence="1">Multi-pass membrane protein</topology>
    </subcellularLocation>
</comment>
<feature type="transmembrane region" description="Helical" evidence="5">
    <location>
        <begin position="281"/>
        <end position="302"/>
    </location>
</feature>
<dbReference type="GO" id="GO:0005886">
    <property type="term" value="C:plasma membrane"/>
    <property type="evidence" value="ECO:0007669"/>
    <property type="project" value="TreeGrafter"/>
</dbReference>
<evidence type="ECO:0000313" key="6">
    <source>
        <dbReference type="EMBL" id="ADR19644.1"/>
    </source>
</evidence>
<dbReference type="EMBL" id="CP002347">
    <property type="protein sequence ID" value="ADR19644.1"/>
    <property type="molecule type" value="Genomic_DNA"/>
</dbReference>
<dbReference type="PANTHER" id="PTHR37955">
    <property type="entry name" value="TELLURITE RESISTANCE PROTEIN TEHA"/>
    <property type="match status" value="1"/>
</dbReference>
<keyword evidence="7" id="KW-1185">Reference proteome</keyword>
<evidence type="ECO:0000256" key="4">
    <source>
        <dbReference type="ARBA" id="ARBA00023136"/>
    </source>
</evidence>
<protein>
    <submittedName>
        <fullName evidence="6">C4-dicarboxylate transporter/malic acid transport protein</fullName>
    </submittedName>
</protein>
<accession>E4TG57</accession>
<dbReference type="AlphaFoldDB" id="E4TG57"/>
<dbReference type="InterPro" id="IPR038665">
    <property type="entry name" value="Voltage-dep_anion_channel_sf"/>
</dbReference>
<organism evidence="6 7">
    <name type="scientific">Calditerrivibrio nitroreducens (strain DSM 19672 / NBRC 101217 / Yu37-1)</name>
    <dbReference type="NCBI Taxonomy" id="768670"/>
    <lineage>
        <taxon>Bacteria</taxon>
        <taxon>Pseudomonadati</taxon>
        <taxon>Deferribacterota</taxon>
        <taxon>Deferribacteres</taxon>
        <taxon>Deferribacterales</taxon>
        <taxon>Calditerrivibrionaceae</taxon>
    </lineage>
</organism>
<dbReference type="PANTHER" id="PTHR37955:SF1">
    <property type="entry name" value="DEP DOMAIN-CONTAINING PROTEIN"/>
    <property type="match status" value="1"/>
</dbReference>
<reference key="1">
    <citation type="submission" date="2010-11" db="EMBL/GenBank/DDBJ databases">
        <title>The complete genome of chromosome of Calditerrivibrio nitroreducens DSM 19672.</title>
        <authorList>
            <consortium name="US DOE Joint Genome Institute (JGI-PGF)"/>
            <person name="Lucas S."/>
            <person name="Copeland A."/>
            <person name="Lapidus A."/>
            <person name="Bruce D."/>
            <person name="Goodwin L."/>
            <person name="Pitluck S."/>
            <person name="Kyrpides N."/>
            <person name="Mavromatis K."/>
            <person name="Ivanova N."/>
            <person name="Mikhailova N."/>
            <person name="Zeytun A."/>
            <person name="Brettin T."/>
            <person name="Detter J.C."/>
            <person name="Tapia R."/>
            <person name="Han C."/>
            <person name="Land M."/>
            <person name="Hauser L."/>
            <person name="Markowitz V."/>
            <person name="Cheng J.-F."/>
            <person name="Hugenholtz P."/>
            <person name="Woyke T."/>
            <person name="Wu D."/>
            <person name="Spring S."/>
            <person name="Schroeder M."/>
            <person name="Brambilla E."/>
            <person name="Klenk H.-P."/>
            <person name="Eisen J.A."/>
        </authorList>
    </citation>
    <scope>NUCLEOTIDE SEQUENCE [LARGE SCALE GENOMIC DNA]</scope>
    <source>
        <strain>DSM 19672</strain>
    </source>
</reference>
<feature type="transmembrane region" description="Helical" evidence="5">
    <location>
        <begin position="197"/>
        <end position="216"/>
    </location>
</feature>
<evidence type="ECO:0000256" key="5">
    <source>
        <dbReference type="SAM" id="Phobius"/>
    </source>
</evidence>
<dbReference type="STRING" id="768670.Calni_1738"/>
<reference evidence="6 7" key="2">
    <citation type="journal article" date="2011" name="Stand. Genomic Sci.">
        <title>Complete genome sequence of Calditerrivibrio nitroreducens type strain (Yu37-1).</title>
        <authorList>
            <person name="Pitluck S."/>
            <person name="Sikorski J."/>
            <person name="Zeytun A."/>
            <person name="Lapidus A."/>
            <person name="Nolan M."/>
            <person name="Lucas S."/>
            <person name="Hammon N."/>
            <person name="Deshpande S."/>
            <person name="Cheng J.F."/>
            <person name="Tapia R."/>
            <person name="Han C."/>
            <person name="Goodwin L."/>
            <person name="Liolios K."/>
            <person name="Pagani I."/>
            <person name="Ivanova N."/>
            <person name="Mavromatis K."/>
            <person name="Pati A."/>
            <person name="Chen A."/>
            <person name="Palaniappan K."/>
            <person name="Hauser L."/>
            <person name="Chang Y.J."/>
            <person name="Jeffries C.D."/>
            <person name="Detter J.C."/>
            <person name="Brambilla E."/>
            <person name="Djao O.D."/>
            <person name="Rohde M."/>
            <person name="Spring S."/>
            <person name="Goker M."/>
            <person name="Woyke T."/>
            <person name="Bristow J."/>
            <person name="Eisen J.A."/>
            <person name="Markowitz V."/>
            <person name="Hugenholtz P."/>
            <person name="Kyrpides N.C."/>
            <person name="Klenk H.P."/>
            <person name="Land M."/>
        </authorList>
    </citation>
    <scope>NUCLEOTIDE SEQUENCE [LARGE SCALE GENOMIC DNA]</scope>
    <source>
        <strain evidence="7">DSM 19672 / NBRC 101217 / Yu37-1</strain>
    </source>
</reference>
<proteinExistence type="predicted"/>
<feature type="transmembrane region" description="Helical" evidence="5">
    <location>
        <begin position="228"/>
        <end position="244"/>
    </location>
</feature>
<feature type="transmembrane region" description="Helical" evidence="5">
    <location>
        <begin position="7"/>
        <end position="28"/>
    </location>
</feature>
<dbReference type="Pfam" id="PF03595">
    <property type="entry name" value="SLAC1"/>
    <property type="match status" value="1"/>
</dbReference>
<feature type="transmembrane region" description="Helical" evidence="5">
    <location>
        <begin position="82"/>
        <end position="99"/>
    </location>
</feature>
<dbReference type="GO" id="GO:0046583">
    <property type="term" value="F:monoatomic cation efflux transmembrane transporter activity"/>
    <property type="evidence" value="ECO:0007669"/>
    <property type="project" value="TreeGrafter"/>
</dbReference>
<dbReference type="OrthoDB" id="309023at2"/>
<feature type="transmembrane region" description="Helical" evidence="5">
    <location>
        <begin position="40"/>
        <end position="62"/>
    </location>
</feature>
<evidence type="ECO:0000256" key="1">
    <source>
        <dbReference type="ARBA" id="ARBA00004141"/>
    </source>
</evidence>
<name>E4TG57_CALNY</name>
<keyword evidence="3 5" id="KW-1133">Transmembrane helix</keyword>
<dbReference type="RefSeq" id="WP_013451855.1">
    <property type="nucleotide sequence ID" value="NC_014758.1"/>
</dbReference>
<dbReference type="eggNOG" id="COG1275">
    <property type="taxonomic scope" value="Bacteria"/>
</dbReference>
<keyword evidence="4 5" id="KW-0472">Membrane</keyword>
<evidence type="ECO:0000256" key="3">
    <source>
        <dbReference type="ARBA" id="ARBA00022989"/>
    </source>
</evidence>
<dbReference type="InterPro" id="IPR052951">
    <property type="entry name" value="Tellurite_res_ion_channel"/>
</dbReference>
<feature type="transmembrane region" description="Helical" evidence="5">
    <location>
        <begin position="256"/>
        <end position="275"/>
    </location>
</feature>
<dbReference type="HOGENOM" id="CLU_044414_0_0_0"/>
<feature type="transmembrane region" description="Helical" evidence="5">
    <location>
        <begin position="164"/>
        <end position="185"/>
    </location>
</feature>
<dbReference type="CDD" id="cd09323">
    <property type="entry name" value="TDT_SLAC1_like"/>
    <property type="match status" value="1"/>
</dbReference>
<evidence type="ECO:0000313" key="7">
    <source>
        <dbReference type="Proteomes" id="UP000007039"/>
    </source>
</evidence>
<dbReference type="KEGG" id="cni:Calni_1738"/>
<gene>
    <name evidence="6" type="ordered locus">Calni_1738</name>
</gene>
<dbReference type="InterPro" id="IPR004695">
    <property type="entry name" value="SLAC1/Mae1/Ssu1/TehA"/>
</dbReference>